<evidence type="ECO:0000313" key="9">
    <source>
        <dbReference type="Proteomes" id="UP000190449"/>
    </source>
</evidence>
<feature type="binding site" evidence="4">
    <location>
        <position position="8"/>
    </location>
    <ligand>
        <name>3-amino-2-oxopropyl phosphate</name>
        <dbReference type="ChEBI" id="CHEBI:57279"/>
    </ligand>
</feature>
<dbReference type="NCBIfam" id="NF003625">
    <property type="entry name" value="PRK05265.1-3"/>
    <property type="match status" value="1"/>
</dbReference>
<comment type="subcellular location">
    <subcellularLocation>
        <location evidence="4">Cytoplasm</location>
    </subcellularLocation>
</comment>
<dbReference type="PANTHER" id="PTHR30456">
    <property type="entry name" value="PYRIDOXINE 5'-PHOSPHATE SYNTHASE"/>
    <property type="match status" value="1"/>
</dbReference>
<evidence type="ECO:0000256" key="5">
    <source>
        <dbReference type="NCBIfam" id="TIGR00559"/>
    </source>
</evidence>
<feature type="binding site" evidence="4">
    <location>
        <position position="51"/>
    </location>
    <ligand>
        <name>1-deoxy-D-xylulose 5-phosphate</name>
        <dbReference type="ChEBI" id="CHEBI:57792"/>
    </ligand>
</feature>
<feature type="active site" description="Proton acceptor" evidence="4">
    <location>
        <position position="44"/>
    </location>
</feature>
<evidence type="ECO:0000256" key="4">
    <source>
        <dbReference type="HAMAP-Rule" id="MF_00279"/>
    </source>
</evidence>
<feature type="binding site" evidence="4">
    <location>
        <position position="19"/>
    </location>
    <ligand>
        <name>3-amino-2-oxopropyl phosphate</name>
        <dbReference type="ChEBI" id="CHEBI:57279"/>
    </ligand>
</feature>
<dbReference type="InterPro" id="IPR013785">
    <property type="entry name" value="Aldolase_TIM"/>
</dbReference>
<evidence type="ECO:0000313" key="8">
    <source>
        <dbReference type="Proteomes" id="UP000184275"/>
    </source>
</evidence>
<evidence type="ECO:0000256" key="3">
    <source>
        <dbReference type="ARBA" id="ARBA00023096"/>
    </source>
</evidence>
<evidence type="ECO:0000256" key="2">
    <source>
        <dbReference type="ARBA" id="ARBA00022679"/>
    </source>
</evidence>
<dbReference type="STRING" id="28122.SAMN02745108_01768"/>
<evidence type="ECO:0000256" key="1">
    <source>
        <dbReference type="ARBA" id="ARBA00022490"/>
    </source>
</evidence>
<dbReference type="NCBIfam" id="TIGR00559">
    <property type="entry name" value="pdxJ"/>
    <property type="match status" value="1"/>
</dbReference>
<proteinExistence type="inferred from homology"/>
<dbReference type="Proteomes" id="UP000190449">
    <property type="component" value="Unassembled WGS sequence"/>
</dbReference>
<dbReference type="SUPFAM" id="SSF63892">
    <property type="entry name" value="Pyridoxine 5'-phosphate synthase"/>
    <property type="match status" value="1"/>
</dbReference>
<feature type="binding site" evidence="4">
    <location>
        <begin position="10"/>
        <end position="11"/>
    </location>
    <ligand>
        <name>1-deoxy-D-xylulose 5-phosphate</name>
        <dbReference type="ChEBI" id="CHEBI:57792"/>
    </ligand>
</feature>
<sequence>MSAKLNVNIDHIATIREARKIREPDPVAGATLAELAGCHGITAHLREDRRHIQERDVRLLRGIITTHLNMEIAPTPEMTQLAIDIQPDMITLVTDNREEVTMESGLNVAAHIDELAKSVAAFKNNDIAVSVFISPDTDQVKAAKKIGADFVEFHTGHFANAFELGSSSDVDREFAAIQDMTILARKYGLRVKAGCGLNYRNVGYISSIDGIEELTIGHSIIGRSVLVGIDRAVKEMLAAIRLAEH</sequence>
<dbReference type="EMBL" id="FRAW01000045">
    <property type="protein sequence ID" value="SHL19333.1"/>
    <property type="molecule type" value="Genomic_DNA"/>
</dbReference>
<organism evidence="6 8">
    <name type="scientific">Fibrobacter intestinalis</name>
    <dbReference type="NCBI Taxonomy" id="28122"/>
    <lineage>
        <taxon>Bacteria</taxon>
        <taxon>Pseudomonadati</taxon>
        <taxon>Fibrobacterota</taxon>
        <taxon>Fibrobacteria</taxon>
        <taxon>Fibrobacterales</taxon>
        <taxon>Fibrobacteraceae</taxon>
        <taxon>Fibrobacter</taxon>
    </lineage>
</organism>
<reference evidence="7 9" key="3">
    <citation type="submission" date="2017-02" db="EMBL/GenBank/DDBJ databases">
        <authorList>
            <person name="Peterson S.W."/>
        </authorList>
    </citation>
    <scope>NUCLEOTIDE SEQUENCE [LARGE SCALE GENOMIC DNA]</scope>
    <source>
        <strain evidence="7 9">ATCC 43854</strain>
    </source>
</reference>
<reference evidence="6" key="2">
    <citation type="submission" date="2016-11" db="EMBL/GenBank/DDBJ databases">
        <authorList>
            <person name="Jaros S."/>
            <person name="Januszkiewicz K."/>
            <person name="Wedrychowicz H."/>
        </authorList>
    </citation>
    <scope>NUCLEOTIDE SEQUENCE [LARGE SCALE GENOMIC DNA]</scope>
    <source>
        <strain evidence="6">UWOS</strain>
    </source>
</reference>
<dbReference type="InterPro" id="IPR004569">
    <property type="entry name" value="PyrdxlP_synth_PdxJ"/>
</dbReference>
<dbReference type="AlphaFoldDB" id="A0A1M6YMJ7"/>
<dbReference type="EMBL" id="FUWU01000030">
    <property type="protein sequence ID" value="SJZ85120.1"/>
    <property type="molecule type" value="Genomic_DNA"/>
</dbReference>
<feature type="binding site" evidence="4">
    <location>
        <position position="101"/>
    </location>
    <ligand>
        <name>1-deoxy-D-xylulose 5-phosphate</name>
        <dbReference type="ChEBI" id="CHEBI:57792"/>
    </ligand>
</feature>
<comment type="pathway">
    <text evidence="4">Cofactor biosynthesis; pyridoxine 5'-phosphate biosynthesis; pyridoxine 5'-phosphate from D-erythrose 4-phosphate: step 5/5.</text>
</comment>
<dbReference type="PANTHER" id="PTHR30456:SF0">
    <property type="entry name" value="PYRIDOXINE 5'-PHOSPHATE SYNTHASE"/>
    <property type="match status" value="1"/>
</dbReference>
<feature type="site" description="Transition state stabilizer" evidence="4">
    <location>
        <position position="152"/>
    </location>
</feature>
<dbReference type="RefSeq" id="WP_073306112.1">
    <property type="nucleotide sequence ID" value="NZ_FRAW01000045.1"/>
</dbReference>
<dbReference type="CDD" id="cd00003">
    <property type="entry name" value="PNPsynthase"/>
    <property type="match status" value="1"/>
</dbReference>
<comment type="function">
    <text evidence="4">Catalyzes the complicated ring closure reaction between the two acyclic compounds 1-deoxy-D-xylulose-5-phosphate (DXP) and 3-amino-2-oxopropyl phosphate (1-amino-acetone-3-phosphate or AAP) to form pyridoxine 5'-phosphate (PNP) and inorganic phosphate.</text>
</comment>
<comment type="similarity">
    <text evidence="4">Belongs to the PNP synthase family.</text>
</comment>
<feature type="binding site" evidence="4">
    <location>
        <position position="46"/>
    </location>
    <ligand>
        <name>1-deoxy-D-xylulose 5-phosphate</name>
        <dbReference type="ChEBI" id="CHEBI:57792"/>
    </ligand>
</feature>
<dbReference type="NCBIfam" id="NF003627">
    <property type="entry name" value="PRK05265.1-5"/>
    <property type="match status" value="1"/>
</dbReference>
<dbReference type="UniPathway" id="UPA00244">
    <property type="reaction ID" value="UER00313"/>
</dbReference>
<dbReference type="HAMAP" id="MF_00279">
    <property type="entry name" value="PdxJ"/>
    <property type="match status" value="1"/>
</dbReference>
<dbReference type="Proteomes" id="UP000184275">
    <property type="component" value="Unassembled WGS sequence"/>
</dbReference>
<keyword evidence="1 4" id="KW-0963">Cytoplasm</keyword>
<feature type="binding site" evidence="4">
    <location>
        <position position="196"/>
    </location>
    <ligand>
        <name>3-amino-2-oxopropyl phosphate</name>
        <dbReference type="ChEBI" id="CHEBI:57279"/>
    </ligand>
</feature>
<dbReference type="GO" id="GO:0005829">
    <property type="term" value="C:cytosol"/>
    <property type="evidence" value="ECO:0007669"/>
    <property type="project" value="TreeGrafter"/>
</dbReference>
<dbReference type="Pfam" id="PF03740">
    <property type="entry name" value="PdxJ"/>
    <property type="match status" value="1"/>
</dbReference>
<evidence type="ECO:0000313" key="7">
    <source>
        <dbReference type="EMBL" id="SJZ85120.1"/>
    </source>
</evidence>
<gene>
    <name evidence="4" type="primary">pdxJ</name>
    <name evidence="7" type="ORF">SAMN02745108_01768</name>
    <name evidence="6" type="ORF">SAMN05720469_1453</name>
</gene>
<protein>
    <recommendedName>
        <fullName evidence="4 5">Pyridoxine 5'-phosphate synthase</fullName>
        <shortName evidence="4">PNP synthase</shortName>
        <ecNumber evidence="4 5">2.6.99.2</ecNumber>
    </recommendedName>
</protein>
<feature type="binding site" evidence="4">
    <location>
        <begin position="217"/>
        <end position="218"/>
    </location>
    <ligand>
        <name>3-amino-2-oxopropyl phosphate</name>
        <dbReference type="ChEBI" id="CHEBI:57279"/>
    </ligand>
</feature>
<comment type="catalytic activity">
    <reaction evidence="4">
        <text>3-amino-2-oxopropyl phosphate + 1-deoxy-D-xylulose 5-phosphate = pyridoxine 5'-phosphate + phosphate + 2 H2O + H(+)</text>
        <dbReference type="Rhea" id="RHEA:15265"/>
        <dbReference type="ChEBI" id="CHEBI:15377"/>
        <dbReference type="ChEBI" id="CHEBI:15378"/>
        <dbReference type="ChEBI" id="CHEBI:43474"/>
        <dbReference type="ChEBI" id="CHEBI:57279"/>
        <dbReference type="ChEBI" id="CHEBI:57792"/>
        <dbReference type="ChEBI" id="CHEBI:58589"/>
        <dbReference type="EC" id="2.6.99.2"/>
    </reaction>
</comment>
<keyword evidence="8" id="KW-1185">Reference proteome</keyword>
<keyword evidence="3 4" id="KW-0664">Pyridoxine biosynthesis</keyword>
<dbReference type="GO" id="GO:0008615">
    <property type="term" value="P:pyridoxine biosynthetic process"/>
    <property type="evidence" value="ECO:0007669"/>
    <property type="project" value="UniProtKB-UniRule"/>
</dbReference>
<reference evidence="8" key="1">
    <citation type="submission" date="2016-11" db="EMBL/GenBank/DDBJ databases">
        <authorList>
            <person name="Varghese N."/>
            <person name="Submissions S."/>
        </authorList>
    </citation>
    <scope>NUCLEOTIDE SEQUENCE [LARGE SCALE GENOMIC DNA]</scope>
    <source>
        <strain evidence="8">UWOS</strain>
    </source>
</reference>
<dbReference type="EC" id="2.6.99.2" evidence="4 5"/>
<evidence type="ECO:0000313" key="6">
    <source>
        <dbReference type="EMBL" id="SHL19333.1"/>
    </source>
</evidence>
<feature type="active site" description="Proton acceptor" evidence="4">
    <location>
        <position position="71"/>
    </location>
</feature>
<comment type="subunit">
    <text evidence="4">Homooctamer; tetramer of dimers.</text>
</comment>
<accession>A0A1T4P0I8</accession>
<dbReference type="GO" id="GO:0033856">
    <property type="term" value="F:pyridoxine 5'-phosphate synthase activity"/>
    <property type="evidence" value="ECO:0007669"/>
    <property type="project" value="UniProtKB-UniRule"/>
</dbReference>
<comment type="caution">
    <text evidence="4">Lacks conserved residue(s) required for the propagation of feature annotation.</text>
</comment>
<accession>A0A1M6YMJ7</accession>
<keyword evidence="2 4" id="KW-0808">Transferase</keyword>
<name>A0A1M6YMJ7_9BACT</name>
<dbReference type="InterPro" id="IPR036130">
    <property type="entry name" value="Pyridoxine-5'_phos_synth"/>
</dbReference>
<dbReference type="Gene3D" id="3.20.20.70">
    <property type="entry name" value="Aldolase class I"/>
    <property type="match status" value="1"/>
</dbReference>